<dbReference type="AlphaFoldDB" id="A0ABD2BS39"/>
<name>A0ABD2BS39_VESSQ</name>
<evidence type="ECO:0000313" key="1">
    <source>
        <dbReference type="EMBL" id="KAL2735590.1"/>
    </source>
</evidence>
<gene>
    <name evidence="1" type="ORF">V1478_003230</name>
</gene>
<proteinExistence type="predicted"/>
<sequence length="72" mass="7877">MAIMVTHSDGAAVTTWRMIRAKRVPALEVARSVFPGGVAPCYTITRITTMLTMLTMLTTTTTTTTRVDSQSR</sequence>
<comment type="caution">
    <text evidence="1">The sequence shown here is derived from an EMBL/GenBank/DDBJ whole genome shotgun (WGS) entry which is preliminary data.</text>
</comment>
<evidence type="ECO:0000313" key="2">
    <source>
        <dbReference type="Proteomes" id="UP001607302"/>
    </source>
</evidence>
<dbReference type="Proteomes" id="UP001607302">
    <property type="component" value="Unassembled WGS sequence"/>
</dbReference>
<keyword evidence="2" id="KW-1185">Reference proteome</keyword>
<dbReference type="EMBL" id="JAUDFV010000064">
    <property type="protein sequence ID" value="KAL2735590.1"/>
    <property type="molecule type" value="Genomic_DNA"/>
</dbReference>
<reference evidence="1 2" key="1">
    <citation type="journal article" date="2024" name="Ann. Entomol. Soc. Am.">
        <title>Genomic analyses of the southern and eastern yellowjacket wasps (Hymenoptera: Vespidae) reveal evolutionary signatures of social life.</title>
        <authorList>
            <person name="Catto M.A."/>
            <person name="Caine P.B."/>
            <person name="Orr S.E."/>
            <person name="Hunt B.G."/>
            <person name="Goodisman M.A.D."/>
        </authorList>
    </citation>
    <scope>NUCLEOTIDE SEQUENCE [LARGE SCALE GENOMIC DNA]</scope>
    <source>
        <strain evidence="1">233</strain>
        <tissue evidence="1">Head and thorax</tissue>
    </source>
</reference>
<accession>A0ABD2BS39</accession>
<organism evidence="1 2">
    <name type="scientific">Vespula squamosa</name>
    <name type="common">Southern yellow jacket</name>
    <name type="synonym">Wasp</name>
    <dbReference type="NCBI Taxonomy" id="30214"/>
    <lineage>
        <taxon>Eukaryota</taxon>
        <taxon>Metazoa</taxon>
        <taxon>Ecdysozoa</taxon>
        <taxon>Arthropoda</taxon>
        <taxon>Hexapoda</taxon>
        <taxon>Insecta</taxon>
        <taxon>Pterygota</taxon>
        <taxon>Neoptera</taxon>
        <taxon>Endopterygota</taxon>
        <taxon>Hymenoptera</taxon>
        <taxon>Apocrita</taxon>
        <taxon>Aculeata</taxon>
        <taxon>Vespoidea</taxon>
        <taxon>Vespidae</taxon>
        <taxon>Vespinae</taxon>
        <taxon>Vespula</taxon>
    </lineage>
</organism>
<protein>
    <submittedName>
        <fullName evidence="1">Uncharacterized protein</fullName>
    </submittedName>
</protein>